<keyword evidence="2" id="KW-1185">Reference proteome</keyword>
<reference evidence="1 2" key="1">
    <citation type="submission" date="2019-06" db="EMBL/GenBank/DDBJ databases">
        <title>Saccharibacillus brassicae sp. nov., an endophytic bacterium isolated from Chinese cabbage seeds (Brassica pekinensis).</title>
        <authorList>
            <person name="Jiang L."/>
            <person name="Lee J."/>
            <person name="Kim S.W."/>
        </authorList>
    </citation>
    <scope>NUCLEOTIDE SEQUENCE [LARGE SCALE GENOMIC DNA]</scope>
    <source>
        <strain evidence="2">KCTC 43072 / ATSA2</strain>
    </source>
</reference>
<organism evidence="1 2">
    <name type="scientific">Saccharibacillus brassicae</name>
    <dbReference type="NCBI Taxonomy" id="2583377"/>
    <lineage>
        <taxon>Bacteria</taxon>
        <taxon>Bacillati</taxon>
        <taxon>Bacillota</taxon>
        <taxon>Bacilli</taxon>
        <taxon>Bacillales</taxon>
        <taxon>Paenibacillaceae</taxon>
        <taxon>Saccharibacillus</taxon>
    </lineage>
</organism>
<name>A0A4Y6UUV4_SACBS</name>
<evidence type="ECO:0000313" key="1">
    <source>
        <dbReference type="EMBL" id="QDH19785.1"/>
    </source>
</evidence>
<dbReference type="AlphaFoldDB" id="A0A4Y6UUV4"/>
<evidence type="ECO:0000313" key="2">
    <source>
        <dbReference type="Proteomes" id="UP000316968"/>
    </source>
</evidence>
<dbReference type="KEGG" id="saca:FFV09_02230"/>
<accession>A0A4Y6UUV4</accession>
<gene>
    <name evidence="1" type="ORF">FFV09_02230</name>
</gene>
<sequence length="136" mass="16286">MNMNYDLNQMLKKLPYKKQLYIKYKFDLWFGNQGVHSEEDFLRLVDLKTMNTFQRYEKTDEFRHIVSMILASRQANDLLEIYDKVKTKVANKNPDNKDIEMLLKLHKEITFHNNEAKRYFSKASKGQEEVSDGLEI</sequence>
<dbReference type="Proteomes" id="UP000316968">
    <property type="component" value="Chromosome"/>
</dbReference>
<dbReference type="RefSeq" id="WP_141446172.1">
    <property type="nucleotide sequence ID" value="NZ_CP041217.1"/>
</dbReference>
<protein>
    <submittedName>
        <fullName evidence="1">Uncharacterized protein</fullName>
    </submittedName>
</protein>
<dbReference type="OrthoDB" id="2697242at2"/>
<dbReference type="EMBL" id="CP041217">
    <property type="protein sequence ID" value="QDH19785.1"/>
    <property type="molecule type" value="Genomic_DNA"/>
</dbReference>
<proteinExistence type="predicted"/>